<proteinExistence type="predicted"/>
<evidence type="ECO:0000313" key="1">
    <source>
        <dbReference type="EMBL" id="HGB30929.1"/>
    </source>
</evidence>
<name>A0A7C3WSB6_9BACT</name>
<organism evidence="1">
    <name type="scientific">Dictyoglomus turgidum</name>
    <dbReference type="NCBI Taxonomy" id="513050"/>
    <lineage>
        <taxon>Bacteria</taxon>
        <taxon>Pseudomonadati</taxon>
        <taxon>Dictyoglomota</taxon>
        <taxon>Dictyoglomia</taxon>
        <taxon>Dictyoglomales</taxon>
        <taxon>Dictyoglomaceae</taxon>
        <taxon>Dictyoglomus</taxon>
    </lineage>
</organism>
<sequence length="271" mass="30677">MLQVTKFVARPLSLIASELVWEVQPSTEDTHLYDFEILRSESPEGPFDSITPKFKDKFYFIDNQMPQYLHGRYIFYKLKIWNGEEYTETVTRLGGFRNPIALEIARKHRIVLKNIMGLKVYVFPVRTFGTFCSCYDQVLHRSMANRCLACFNTGFAGGYLTPVESYAMITPNVNVQEIPKGGGVPVEAGTAIIRFGNFPHLKSGDVIYNPISNERWRIVNVTASTLAGFTISQVCTCSFIDPSDVVHELKVDVDVFTLVEPIGLVEPRKAF</sequence>
<accession>A0A7C3WSB6</accession>
<gene>
    <name evidence="1" type="ORF">ENV35_03530</name>
</gene>
<dbReference type="AlphaFoldDB" id="A0A7C3WSB6"/>
<comment type="caution">
    <text evidence="1">The sequence shown here is derived from an EMBL/GenBank/DDBJ whole genome shotgun (WGS) entry which is preliminary data.</text>
</comment>
<dbReference type="EMBL" id="DTGA01000091">
    <property type="protein sequence ID" value="HGB30929.1"/>
    <property type="molecule type" value="Genomic_DNA"/>
</dbReference>
<protein>
    <submittedName>
        <fullName evidence="1">Uncharacterized protein</fullName>
    </submittedName>
</protein>
<reference evidence="1" key="1">
    <citation type="journal article" date="2020" name="mSystems">
        <title>Genome- and Community-Level Interaction Insights into Carbon Utilization and Element Cycling Functions of Hydrothermarchaeota in Hydrothermal Sediment.</title>
        <authorList>
            <person name="Zhou Z."/>
            <person name="Liu Y."/>
            <person name="Xu W."/>
            <person name="Pan J."/>
            <person name="Luo Z.H."/>
            <person name="Li M."/>
        </authorList>
    </citation>
    <scope>NUCLEOTIDE SEQUENCE [LARGE SCALE GENOMIC DNA]</scope>
    <source>
        <strain evidence="1">SpSt-751</strain>
    </source>
</reference>